<dbReference type="SUPFAM" id="SSF53613">
    <property type="entry name" value="Ribokinase-like"/>
    <property type="match status" value="1"/>
</dbReference>
<dbReference type="InParanoid" id="A0A7G1GA54"/>
<dbReference type="FunCoup" id="A0A7G1GA54">
    <property type="interactions" value="12"/>
</dbReference>
<evidence type="ECO:0000256" key="2">
    <source>
        <dbReference type="ARBA" id="ARBA00022679"/>
    </source>
</evidence>
<evidence type="ECO:0000259" key="7">
    <source>
        <dbReference type="Pfam" id="PF00294"/>
    </source>
</evidence>
<dbReference type="Gene3D" id="3.40.1190.20">
    <property type="match status" value="1"/>
</dbReference>
<dbReference type="InterPro" id="IPR023314">
    <property type="entry name" value="Myo_inos_IolC-like_sf"/>
</dbReference>
<dbReference type="InterPro" id="IPR017583">
    <property type="entry name" value="Tagatose/fructose_Pkinase"/>
</dbReference>
<keyword evidence="2 6" id="KW-0808">Transferase</keyword>
<keyword evidence="9" id="KW-1185">Reference proteome</keyword>
<sequence>MKYDLLSVTMNPSLDREVVVDNFKTDQLFRINNPSNSVMDPGGKGINVSLMLSTLGINSISTGFLGGFIGKVIQKGLSSVNEITTNFVYTRESTRENIEILDTLNNTITEINSMGPFITEEDYDHFLKRYRSTISLTENVLISGSIPPGVPINSYSKLLEIAKSENKRTFLEAIGPHFDQAIRENCADVVRVDLRKRTSRVLGSKLEKIEDFIETGKEILNYGAKLVIMSFHIVGDVVITNDGIWLFTVKEEIDNSHLLGTGDAFMAGIIYYLLKNELNYFEAAKYGMASAISSARYIGKILGNEDEVKNDLGKFEIKRLD</sequence>
<evidence type="ECO:0000256" key="1">
    <source>
        <dbReference type="ARBA" id="ARBA00010688"/>
    </source>
</evidence>
<dbReference type="InterPro" id="IPR011611">
    <property type="entry name" value="PfkB_dom"/>
</dbReference>
<dbReference type="Proteomes" id="UP000516361">
    <property type="component" value="Chromosome"/>
</dbReference>
<dbReference type="GO" id="GO:0005524">
    <property type="term" value="F:ATP binding"/>
    <property type="evidence" value="ECO:0007669"/>
    <property type="project" value="UniProtKB-KW"/>
</dbReference>
<dbReference type="PANTHER" id="PTHR46566">
    <property type="entry name" value="1-PHOSPHOFRUCTOKINASE-RELATED"/>
    <property type="match status" value="1"/>
</dbReference>
<comment type="similarity">
    <text evidence="1">Belongs to the carbohydrate kinase PfkB family.</text>
</comment>
<dbReference type="AlphaFoldDB" id="A0A7G1GA54"/>
<feature type="domain" description="Carbohydrate kinase PfkB" evidence="7">
    <location>
        <begin position="33"/>
        <end position="302"/>
    </location>
</feature>
<dbReference type="PANTHER" id="PTHR46566:SF1">
    <property type="entry name" value="1-PHOSPHOFRUCTOKINASE"/>
    <property type="match status" value="1"/>
</dbReference>
<dbReference type="Gene3D" id="2.20.150.10">
    <property type="entry name" value="putative 5-dehydro-2- deoxygluconokinase"/>
    <property type="match status" value="1"/>
</dbReference>
<keyword evidence="4 8" id="KW-0418">Kinase</keyword>
<keyword evidence="3" id="KW-0547">Nucleotide-binding</keyword>
<evidence type="ECO:0000256" key="6">
    <source>
        <dbReference type="PIRNR" id="PIRNR000535"/>
    </source>
</evidence>
<dbReference type="GO" id="GO:0005829">
    <property type="term" value="C:cytosol"/>
    <property type="evidence" value="ECO:0007669"/>
    <property type="project" value="TreeGrafter"/>
</dbReference>
<name>A0A7G1GA54_9BACT</name>
<dbReference type="GO" id="GO:0008443">
    <property type="term" value="F:phosphofructokinase activity"/>
    <property type="evidence" value="ECO:0007669"/>
    <property type="project" value="TreeGrafter"/>
</dbReference>
<organism evidence="8 9">
    <name type="scientific">Tepiditoga spiralis</name>
    <dbReference type="NCBI Taxonomy" id="2108365"/>
    <lineage>
        <taxon>Bacteria</taxon>
        <taxon>Thermotogati</taxon>
        <taxon>Thermotogota</taxon>
        <taxon>Thermotogae</taxon>
        <taxon>Petrotogales</taxon>
        <taxon>Petrotogaceae</taxon>
        <taxon>Tepiditoga</taxon>
    </lineage>
</organism>
<accession>A0A7G1GA54</accession>
<evidence type="ECO:0000256" key="5">
    <source>
        <dbReference type="ARBA" id="ARBA00022840"/>
    </source>
</evidence>
<dbReference type="KEGG" id="ocy:OSSY52_20780"/>
<dbReference type="Pfam" id="PF00294">
    <property type="entry name" value="PfkB"/>
    <property type="match status" value="1"/>
</dbReference>
<dbReference type="InterPro" id="IPR029056">
    <property type="entry name" value="Ribokinase-like"/>
</dbReference>
<evidence type="ECO:0000313" key="9">
    <source>
        <dbReference type="Proteomes" id="UP000516361"/>
    </source>
</evidence>
<dbReference type="RefSeq" id="WP_190614799.1">
    <property type="nucleotide sequence ID" value="NZ_AP018712.1"/>
</dbReference>
<evidence type="ECO:0000256" key="3">
    <source>
        <dbReference type="ARBA" id="ARBA00022741"/>
    </source>
</evidence>
<proteinExistence type="inferred from homology"/>
<gene>
    <name evidence="8" type="ORF">OSSY52_20780</name>
</gene>
<reference evidence="8 9" key="1">
    <citation type="submission" date="2018-06" db="EMBL/GenBank/DDBJ databases">
        <title>Genome sequencing of Oceanotoga sp. sy52.</title>
        <authorList>
            <person name="Mori K."/>
        </authorList>
    </citation>
    <scope>NUCLEOTIDE SEQUENCE [LARGE SCALE GENOMIC DNA]</scope>
    <source>
        <strain evidence="9">sy52</strain>
    </source>
</reference>
<dbReference type="InterPro" id="IPR002173">
    <property type="entry name" value="Carboh/pur_kinase_PfkB_CS"/>
</dbReference>
<evidence type="ECO:0000313" key="8">
    <source>
        <dbReference type="EMBL" id="BBE31937.1"/>
    </source>
</evidence>
<dbReference type="EMBL" id="AP018712">
    <property type="protein sequence ID" value="BBE31937.1"/>
    <property type="molecule type" value="Genomic_DNA"/>
</dbReference>
<protein>
    <submittedName>
        <fullName evidence="8">Carbohydrate kinase</fullName>
    </submittedName>
</protein>
<dbReference type="PIRSF" id="PIRSF000535">
    <property type="entry name" value="1PFK/6PFK/LacC"/>
    <property type="match status" value="1"/>
</dbReference>
<evidence type="ECO:0000256" key="4">
    <source>
        <dbReference type="ARBA" id="ARBA00022777"/>
    </source>
</evidence>
<keyword evidence="5" id="KW-0067">ATP-binding</keyword>
<dbReference type="PROSITE" id="PS00583">
    <property type="entry name" value="PFKB_KINASES_1"/>
    <property type="match status" value="1"/>
</dbReference>